<proteinExistence type="predicted"/>
<dbReference type="Proteomes" id="UP000314294">
    <property type="component" value="Unassembled WGS sequence"/>
</dbReference>
<dbReference type="EMBL" id="SRLO01002011">
    <property type="protein sequence ID" value="TNN34236.1"/>
    <property type="molecule type" value="Genomic_DNA"/>
</dbReference>
<evidence type="ECO:0000313" key="2">
    <source>
        <dbReference type="EMBL" id="TNN34236.1"/>
    </source>
</evidence>
<keyword evidence="3" id="KW-1185">Reference proteome</keyword>
<gene>
    <name evidence="2" type="ORF">EYF80_055603</name>
</gene>
<name>A0A4Z2EZ45_9TELE</name>
<sequence>MRAHLVCSIEGLVSRQSNPSAPAEGSSSADIDRGSAGGGGDNGVDKQPPEDSRIQWPIRRVACSKPREADWGIEAVRHGRAADRTYTPVNVHNVSGKPPETSFALPKLAYSIPR</sequence>
<protein>
    <submittedName>
        <fullName evidence="2">Uncharacterized protein</fullName>
    </submittedName>
</protein>
<dbReference type="AlphaFoldDB" id="A0A4Z2EZ45"/>
<feature type="compositionally biased region" description="Basic and acidic residues" evidence="1">
    <location>
        <begin position="43"/>
        <end position="53"/>
    </location>
</feature>
<feature type="region of interest" description="Disordered" evidence="1">
    <location>
        <begin position="1"/>
        <end position="56"/>
    </location>
</feature>
<organism evidence="2 3">
    <name type="scientific">Liparis tanakae</name>
    <name type="common">Tanaka's snailfish</name>
    <dbReference type="NCBI Taxonomy" id="230148"/>
    <lineage>
        <taxon>Eukaryota</taxon>
        <taxon>Metazoa</taxon>
        <taxon>Chordata</taxon>
        <taxon>Craniata</taxon>
        <taxon>Vertebrata</taxon>
        <taxon>Euteleostomi</taxon>
        <taxon>Actinopterygii</taxon>
        <taxon>Neopterygii</taxon>
        <taxon>Teleostei</taxon>
        <taxon>Neoteleostei</taxon>
        <taxon>Acanthomorphata</taxon>
        <taxon>Eupercaria</taxon>
        <taxon>Perciformes</taxon>
        <taxon>Cottioidei</taxon>
        <taxon>Cottales</taxon>
        <taxon>Liparidae</taxon>
        <taxon>Liparis</taxon>
    </lineage>
</organism>
<evidence type="ECO:0000256" key="1">
    <source>
        <dbReference type="SAM" id="MobiDB-lite"/>
    </source>
</evidence>
<comment type="caution">
    <text evidence="2">The sequence shown here is derived from an EMBL/GenBank/DDBJ whole genome shotgun (WGS) entry which is preliminary data.</text>
</comment>
<evidence type="ECO:0000313" key="3">
    <source>
        <dbReference type="Proteomes" id="UP000314294"/>
    </source>
</evidence>
<reference evidence="2 3" key="1">
    <citation type="submission" date="2019-03" db="EMBL/GenBank/DDBJ databases">
        <title>First draft genome of Liparis tanakae, snailfish: a comprehensive survey of snailfish specific genes.</title>
        <authorList>
            <person name="Kim W."/>
            <person name="Song I."/>
            <person name="Jeong J.-H."/>
            <person name="Kim D."/>
            <person name="Kim S."/>
            <person name="Ryu S."/>
            <person name="Song J.Y."/>
            <person name="Lee S.K."/>
        </authorList>
    </citation>
    <scope>NUCLEOTIDE SEQUENCE [LARGE SCALE GENOMIC DNA]</scope>
    <source>
        <tissue evidence="2">Muscle</tissue>
    </source>
</reference>
<accession>A0A4Z2EZ45</accession>